<reference evidence="1" key="1">
    <citation type="journal article" date="2014" name="Int. J. Syst. Evol. Microbiol.">
        <title>Complete genome sequence of Corynebacterium casei LMG S-19264T (=DSM 44701T), isolated from a smear-ripened cheese.</title>
        <authorList>
            <consortium name="US DOE Joint Genome Institute (JGI-PGF)"/>
            <person name="Walter F."/>
            <person name="Albersmeier A."/>
            <person name="Kalinowski J."/>
            <person name="Ruckert C."/>
        </authorList>
    </citation>
    <scope>NUCLEOTIDE SEQUENCE</scope>
    <source>
        <strain evidence="1">CGMCC 4.7403</strain>
    </source>
</reference>
<name>A0A919GPE3_9ACTN</name>
<protein>
    <submittedName>
        <fullName evidence="1">Uncharacterized protein</fullName>
    </submittedName>
</protein>
<proteinExistence type="predicted"/>
<dbReference type="EMBL" id="BNAT01000010">
    <property type="protein sequence ID" value="GHH88307.1"/>
    <property type="molecule type" value="Genomic_DNA"/>
</dbReference>
<evidence type="ECO:0000313" key="2">
    <source>
        <dbReference type="Proteomes" id="UP000603227"/>
    </source>
</evidence>
<sequence length="73" mass="7997">MSAGPGASSSELAQQVRSDFRQARVAVSRALLLHGRGSPEHQQAAEQWALRQAVLYELAVQSNVRPDDIRLSQ</sequence>
<dbReference type="Proteomes" id="UP000603227">
    <property type="component" value="Unassembled WGS sequence"/>
</dbReference>
<gene>
    <name evidence="1" type="ORF">GCM10017771_33020</name>
</gene>
<dbReference type="RefSeq" id="WP_189783230.1">
    <property type="nucleotide sequence ID" value="NZ_BNAT01000010.1"/>
</dbReference>
<organism evidence="1 2">
    <name type="scientific">Streptomyces capitiformicae</name>
    <dbReference type="NCBI Taxonomy" id="2014920"/>
    <lineage>
        <taxon>Bacteria</taxon>
        <taxon>Bacillati</taxon>
        <taxon>Actinomycetota</taxon>
        <taxon>Actinomycetes</taxon>
        <taxon>Kitasatosporales</taxon>
        <taxon>Streptomycetaceae</taxon>
        <taxon>Streptomyces</taxon>
    </lineage>
</organism>
<evidence type="ECO:0000313" key="1">
    <source>
        <dbReference type="EMBL" id="GHH88307.1"/>
    </source>
</evidence>
<accession>A0A919GPE3</accession>
<keyword evidence="2" id="KW-1185">Reference proteome</keyword>
<comment type="caution">
    <text evidence="1">The sequence shown here is derived from an EMBL/GenBank/DDBJ whole genome shotgun (WGS) entry which is preliminary data.</text>
</comment>
<dbReference type="AlphaFoldDB" id="A0A919GPE3"/>
<reference evidence="1" key="2">
    <citation type="submission" date="2020-09" db="EMBL/GenBank/DDBJ databases">
        <authorList>
            <person name="Sun Q."/>
            <person name="Zhou Y."/>
        </authorList>
    </citation>
    <scope>NUCLEOTIDE SEQUENCE</scope>
    <source>
        <strain evidence="1">CGMCC 4.7403</strain>
    </source>
</reference>